<name>A0A2P2J3I1_RHIMU</name>
<proteinExistence type="predicted"/>
<reference evidence="1" key="1">
    <citation type="submission" date="2018-02" db="EMBL/GenBank/DDBJ databases">
        <title>Rhizophora mucronata_Transcriptome.</title>
        <authorList>
            <person name="Meera S.P."/>
            <person name="Sreeshan A."/>
            <person name="Augustine A."/>
        </authorList>
    </citation>
    <scope>NUCLEOTIDE SEQUENCE</scope>
    <source>
        <tissue evidence="1">Leaf</tissue>
    </source>
</reference>
<dbReference type="EMBL" id="GGEC01007545">
    <property type="protein sequence ID" value="MBW88028.1"/>
    <property type="molecule type" value="Transcribed_RNA"/>
</dbReference>
<protein>
    <submittedName>
        <fullName evidence="1">Uncharacterized protein</fullName>
    </submittedName>
</protein>
<sequence length="49" mass="5637">MRTKGHNSASKPITMTLISKKKSFQISQKLTRNIHYIINIDHPNTLSGW</sequence>
<evidence type="ECO:0000313" key="1">
    <source>
        <dbReference type="EMBL" id="MBW88028.1"/>
    </source>
</evidence>
<dbReference type="AlphaFoldDB" id="A0A2P2J3I1"/>
<organism evidence="1">
    <name type="scientific">Rhizophora mucronata</name>
    <name type="common">Asiatic mangrove</name>
    <dbReference type="NCBI Taxonomy" id="61149"/>
    <lineage>
        <taxon>Eukaryota</taxon>
        <taxon>Viridiplantae</taxon>
        <taxon>Streptophyta</taxon>
        <taxon>Embryophyta</taxon>
        <taxon>Tracheophyta</taxon>
        <taxon>Spermatophyta</taxon>
        <taxon>Magnoliopsida</taxon>
        <taxon>eudicotyledons</taxon>
        <taxon>Gunneridae</taxon>
        <taxon>Pentapetalae</taxon>
        <taxon>rosids</taxon>
        <taxon>fabids</taxon>
        <taxon>Malpighiales</taxon>
        <taxon>Rhizophoraceae</taxon>
        <taxon>Rhizophora</taxon>
    </lineage>
</organism>
<accession>A0A2P2J3I1</accession>